<reference evidence="5" key="2">
    <citation type="submission" date="2020-09" db="EMBL/GenBank/DDBJ databases">
        <authorList>
            <person name="Sun Q."/>
            <person name="Zhou Y."/>
        </authorList>
    </citation>
    <scope>NUCLEOTIDE SEQUENCE</scope>
    <source>
        <strain evidence="5">CGMCC 1.12195</strain>
    </source>
</reference>
<keyword evidence="4" id="KW-0012">Acyltransferase</keyword>
<keyword evidence="3" id="KW-0677">Repeat</keyword>
<evidence type="ECO:0000256" key="3">
    <source>
        <dbReference type="ARBA" id="ARBA00022737"/>
    </source>
</evidence>
<dbReference type="AlphaFoldDB" id="A0A917M7K3"/>
<evidence type="ECO:0000313" key="5">
    <source>
        <dbReference type="EMBL" id="GGG80108.1"/>
    </source>
</evidence>
<keyword evidence="2" id="KW-0808">Transferase</keyword>
<dbReference type="Gene3D" id="2.160.10.10">
    <property type="entry name" value="Hexapeptide repeat proteins"/>
    <property type="match status" value="1"/>
</dbReference>
<keyword evidence="6" id="KW-1185">Reference proteome</keyword>
<dbReference type="PROSITE" id="PS00101">
    <property type="entry name" value="HEXAPEP_TRANSFERASES"/>
    <property type="match status" value="1"/>
</dbReference>
<dbReference type="CDD" id="cd04647">
    <property type="entry name" value="LbH_MAT_like"/>
    <property type="match status" value="1"/>
</dbReference>
<evidence type="ECO:0000256" key="2">
    <source>
        <dbReference type="ARBA" id="ARBA00022679"/>
    </source>
</evidence>
<dbReference type="GO" id="GO:0005829">
    <property type="term" value="C:cytosol"/>
    <property type="evidence" value="ECO:0007669"/>
    <property type="project" value="TreeGrafter"/>
</dbReference>
<protein>
    <recommendedName>
        <fullName evidence="7">Acyltransferase</fullName>
    </recommendedName>
</protein>
<dbReference type="Pfam" id="PF00132">
    <property type="entry name" value="Hexapep"/>
    <property type="match status" value="1"/>
</dbReference>
<sequence length="148" mass="16166">MIQSDLRNKYEIHPTFKFNGRFISFYGAGRLIIDENSYIGGLSTIQIHEDCKVFIGKGCSISHNVRIYTSSKSADGDFSDKESVPIKKGNVVIEDFAWIGANVFISPGVTIGKNSVVGANSMVTKDVAENSIYGGVPAKLIRMKKLNA</sequence>
<dbReference type="InterPro" id="IPR018357">
    <property type="entry name" value="Hexapep_transf_CS"/>
</dbReference>
<dbReference type="GO" id="GO:0008374">
    <property type="term" value="F:O-acyltransferase activity"/>
    <property type="evidence" value="ECO:0007669"/>
    <property type="project" value="TreeGrafter"/>
</dbReference>
<comment type="similarity">
    <text evidence="1">Belongs to the transferase hexapeptide repeat family.</text>
</comment>
<gene>
    <name evidence="5" type="ORF">GCM10007415_10600</name>
</gene>
<evidence type="ECO:0000256" key="1">
    <source>
        <dbReference type="ARBA" id="ARBA00007274"/>
    </source>
</evidence>
<comment type="caution">
    <text evidence="5">The sequence shown here is derived from an EMBL/GenBank/DDBJ whole genome shotgun (WGS) entry which is preliminary data.</text>
</comment>
<dbReference type="InterPro" id="IPR051159">
    <property type="entry name" value="Hexapeptide_acetyltransf"/>
</dbReference>
<proteinExistence type="inferred from homology"/>
<evidence type="ECO:0008006" key="7">
    <source>
        <dbReference type="Google" id="ProtNLM"/>
    </source>
</evidence>
<accession>A0A917M7K3</accession>
<dbReference type="Proteomes" id="UP000660862">
    <property type="component" value="Unassembled WGS sequence"/>
</dbReference>
<dbReference type="PANTHER" id="PTHR23416">
    <property type="entry name" value="SIALIC ACID SYNTHASE-RELATED"/>
    <property type="match status" value="1"/>
</dbReference>
<evidence type="ECO:0000256" key="4">
    <source>
        <dbReference type="ARBA" id="ARBA00023315"/>
    </source>
</evidence>
<dbReference type="PANTHER" id="PTHR23416:SF23">
    <property type="entry name" value="ACETYLTRANSFERASE C18B11.09C-RELATED"/>
    <property type="match status" value="1"/>
</dbReference>
<dbReference type="InterPro" id="IPR011004">
    <property type="entry name" value="Trimer_LpxA-like_sf"/>
</dbReference>
<reference evidence="5" key="1">
    <citation type="journal article" date="2014" name="Int. J. Syst. Evol. Microbiol.">
        <title>Complete genome sequence of Corynebacterium casei LMG S-19264T (=DSM 44701T), isolated from a smear-ripened cheese.</title>
        <authorList>
            <consortium name="US DOE Joint Genome Institute (JGI-PGF)"/>
            <person name="Walter F."/>
            <person name="Albersmeier A."/>
            <person name="Kalinowski J."/>
            <person name="Ruckert C."/>
        </authorList>
    </citation>
    <scope>NUCLEOTIDE SEQUENCE</scope>
    <source>
        <strain evidence="5">CGMCC 1.12195</strain>
    </source>
</reference>
<evidence type="ECO:0000313" key="6">
    <source>
        <dbReference type="Proteomes" id="UP000660862"/>
    </source>
</evidence>
<dbReference type="SUPFAM" id="SSF51161">
    <property type="entry name" value="Trimeric LpxA-like enzymes"/>
    <property type="match status" value="1"/>
</dbReference>
<dbReference type="EMBL" id="BMER01000001">
    <property type="protein sequence ID" value="GGG80108.1"/>
    <property type="molecule type" value="Genomic_DNA"/>
</dbReference>
<dbReference type="InterPro" id="IPR001451">
    <property type="entry name" value="Hexapep"/>
</dbReference>
<organism evidence="5 6">
    <name type="scientific">Parapedobacter pyrenivorans</name>
    <dbReference type="NCBI Taxonomy" id="1305674"/>
    <lineage>
        <taxon>Bacteria</taxon>
        <taxon>Pseudomonadati</taxon>
        <taxon>Bacteroidota</taxon>
        <taxon>Sphingobacteriia</taxon>
        <taxon>Sphingobacteriales</taxon>
        <taxon>Sphingobacteriaceae</taxon>
        <taxon>Parapedobacter</taxon>
    </lineage>
</organism>
<name>A0A917M7K3_9SPHI</name>
<dbReference type="RefSeq" id="WP_229738587.1">
    <property type="nucleotide sequence ID" value="NZ_BMER01000001.1"/>
</dbReference>